<keyword evidence="2" id="KW-0677">Repeat</keyword>
<dbReference type="InterPro" id="IPR051075">
    <property type="entry name" value="SCF_subunit_WD-repeat"/>
</dbReference>
<comment type="caution">
    <text evidence="4">The sequence shown here is derived from an EMBL/GenBank/DDBJ whole genome shotgun (WGS) entry which is preliminary data.</text>
</comment>
<dbReference type="Proteomes" id="UP000215335">
    <property type="component" value="Unassembled WGS sequence"/>
</dbReference>
<name>A0A232F3H6_9HYME</name>
<sequence>MSGCREAKTDVFSLAHAGRMRLSQVQALTLRNASTKCAPRTASPCPSNLIARTLRLLASRRHRHFGGIILVEIRFRVFPVISDKSHFNTRWPEILTRNRVNLTPRPRMWHHPSPACYTPSILHQLLKSAEHFEKAANMDSFKQLMTAMGVYHQGIDFIRELPVELSQIILSKLDTRSLLNAAQVSRKWLAISKSTSSLRQRVRRHIRRRTRKLAQVLPPPPSKQSSTRVLHKPMPYIPQTKIPYPTILDTFKRPTSKYTQTKKLLRL</sequence>
<dbReference type="Pfam" id="PF12937">
    <property type="entry name" value="F-box-like"/>
    <property type="match status" value="1"/>
</dbReference>
<keyword evidence="1" id="KW-0853">WD repeat</keyword>
<dbReference type="PANTHER" id="PTHR19872:SF9">
    <property type="entry name" value="UBIQUITIN-BINDING SDF UBIQUITIN LIGASE COMPLEX SUBUNIT"/>
    <property type="match status" value="1"/>
</dbReference>
<gene>
    <name evidence="4" type="ORF">TSAR_008509</name>
</gene>
<dbReference type="STRING" id="543379.A0A232F3H6"/>
<protein>
    <recommendedName>
        <fullName evidence="3">F-box domain-containing protein</fullName>
    </recommendedName>
</protein>
<dbReference type="OrthoDB" id="6577359at2759"/>
<keyword evidence="5" id="KW-1185">Reference proteome</keyword>
<dbReference type="SMART" id="SM00256">
    <property type="entry name" value="FBOX"/>
    <property type="match status" value="1"/>
</dbReference>
<evidence type="ECO:0000259" key="3">
    <source>
        <dbReference type="PROSITE" id="PS50181"/>
    </source>
</evidence>
<proteinExistence type="predicted"/>
<accession>A0A232F3H6</accession>
<dbReference type="InterPro" id="IPR036047">
    <property type="entry name" value="F-box-like_dom_sf"/>
</dbReference>
<evidence type="ECO:0000256" key="2">
    <source>
        <dbReference type="ARBA" id="ARBA00022737"/>
    </source>
</evidence>
<dbReference type="EMBL" id="NNAY01001152">
    <property type="protein sequence ID" value="OXU24977.1"/>
    <property type="molecule type" value="Genomic_DNA"/>
</dbReference>
<dbReference type="InterPro" id="IPR001810">
    <property type="entry name" value="F-box_dom"/>
</dbReference>
<organism evidence="4 5">
    <name type="scientific">Trichomalopsis sarcophagae</name>
    <dbReference type="NCBI Taxonomy" id="543379"/>
    <lineage>
        <taxon>Eukaryota</taxon>
        <taxon>Metazoa</taxon>
        <taxon>Ecdysozoa</taxon>
        <taxon>Arthropoda</taxon>
        <taxon>Hexapoda</taxon>
        <taxon>Insecta</taxon>
        <taxon>Pterygota</taxon>
        <taxon>Neoptera</taxon>
        <taxon>Endopterygota</taxon>
        <taxon>Hymenoptera</taxon>
        <taxon>Apocrita</taxon>
        <taxon>Proctotrupomorpha</taxon>
        <taxon>Chalcidoidea</taxon>
        <taxon>Pteromalidae</taxon>
        <taxon>Pteromalinae</taxon>
        <taxon>Trichomalopsis</taxon>
    </lineage>
</organism>
<dbReference type="PANTHER" id="PTHR19872">
    <property type="entry name" value="UBIQUITIN LIGASE SPECIFICITY FACTOR/HREP PROTEIN"/>
    <property type="match status" value="1"/>
</dbReference>
<dbReference type="Gene3D" id="1.20.1280.50">
    <property type="match status" value="1"/>
</dbReference>
<dbReference type="SUPFAM" id="SSF81383">
    <property type="entry name" value="F-box domain"/>
    <property type="match status" value="1"/>
</dbReference>
<feature type="domain" description="F-box" evidence="3">
    <location>
        <begin position="155"/>
        <end position="202"/>
    </location>
</feature>
<evidence type="ECO:0000313" key="4">
    <source>
        <dbReference type="EMBL" id="OXU24977.1"/>
    </source>
</evidence>
<dbReference type="PROSITE" id="PS50181">
    <property type="entry name" value="FBOX"/>
    <property type="match status" value="1"/>
</dbReference>
<reference evidence="4 5" key="1">
    <citation type="journal article" date="2017" name="Curr. Biol.">
        <title>The Evolution of Venom by Co-option of Single-Copy Genes.</title>
        <authorList>
            <person name="Martinson E.O."/>
            <person name="Mrinalini"/>
            <person name="Kelkar Y.D."/>
            <person name="Chang C.H."/>
            <person name="Werren J.H."/>
        </authorList>
    </citation>
    <scope>NUCLEOTIDE SEQUENCE [LARGE SCALE GENOMIC DNA]</scope>
    <source>
        <strain evidence="4 5">Alberta</strain>
        <tissue evidence="4">Whole body</tissue>
    </source>
</reference>
<dbReference type="AlphaFoldDB" id="A0A232F3H6"/>
<evidence type="ECO:0000313" key="5">
    <source>
        <dbReference type="Proteomes" id="UP000215335"/>
    </source>
</evidence>
<evidence type="ECO:0000256" key="1">
    <source>
        <dbReference type="ARBA" id="ARBA00022574"/>
    </source>
</evidence>